<proteinExistence type="inferred from homology"/>
<reference evidence="8" key="1">
    <citation type="journal article" date="2018" name="MSphere">
        <title>Fusobacterium Genomics Using MinION and Illumina Sequencing Enables Genome Completion and Correction.</title>
        <authorList>
            <person name="Todd S.M."/>
            <person name="Settlage R.E."/>
            <person name="Lahmers K.K."/>
            <person name="Slade D.J."/>
        </authorList>
    </citation>
    <scope>NUCLEOTIDE SEQUENCE [LARGE SCALE GENOMIC DNA]</scope>
    <source>
        <strain evidence="8">ATCC 27725</strain>
    </source>
</reference>
<feature type="transmembrane region" description="Helical" evidence="5">
    <location>
        <begin position="190"/>
        <end position="215"/>
    </location>
</feature>
<feature type="domain" description="ABC transmembrane type-1" evidence="6">
    <location>
        <begin position="62"/>
        <end position="269"/>
    </location>
</feature>
<dbReference type="InterPro" id="IPR000515">
    <property type="entry name" value="MetI-like"/>
</dbReference>
<keyword evidence="8" id="KW-1185">Reference proteome</keyword>
<feature type="transmembrane region" description="Helical" evidence="5">
    <location>
        <begin position="247"/>
        <end position="269"/>
    </location>
</feature>
<keyword evidence="2 5" id="KW-0812">Transmembrane</keyword>
<dbReference type="SUPFAM" id="SSF161098">
    <property type="entry name" value="MetI-like"/>
    <property type="match status" value="1"/>
</dbReference>
<dbReference type="Proteomes" id="UP000241238">
    <property type="component" value="Chromosome"/>
</dbReference>
<dbReference type="Pfam" id="PF00528">
    <property type="entry name" value="BPD_transp_1"/>
    <property type="match status" value="1"/>
</dbReference>
<dbReference type="InterPro" id="IPR035906">
    <property type="entry name" value="MetI-like_sf"/>
</dbReference>
<dbReference type="CDD" id="cd06261">
    <property type="entry name" value="TM_PBP2"/>
    <property type="match status" value="1"/>
</dbReference>
<evidence type="ECO:0000256" key="3">
    <source>
        <dbReference type="ARBA" id="ARBA00022989"/>
    </source>
</evidence>
<evidence type="ECO:0000259" key="6">
    <source>
        <dbReference type="PROSITE" id="PS50928"/>
    </source>
</evidence>
<evidence type="ECO:0000256" key="1">
    <source>
        <dbReference type="ARBA" id="ARBA00004141"/>
    </source>
</evidence>
<evidence type="ECO:0000256" key="4">
    <source>
        <dbReference type="ARBA" id="ARBA00023136"/>
    </source>
</evidence>
<feature type="transmembrane region" description="Helical" evidence="5">
    <location>
        <begin position="12"/>
        <end position="32"/>
    </location>
</feature>
<keyword evidence="3 5" id="KW-1133">Transmembrane helix</keyword>
<evidence type="ECO:0000313" key="7">
    <source>
        <dbReference type="EMBL" id="AVQ30975.1"/>
    </source>
</evidence>
<sequence length="273" mass="29927">MRIKEKIIRIWAYGSGLLVIFLVLYIFGYIFWKGYGSVNWKFITDVPKGMILGTEGGIAPAIIGSFLSTGIACIIAGIFGICTGIHLVFYTENKKIKATIQTIIQCMGGIPSIVLGLFGYTMFVLYLGLGRSVISGGLTLGIMIFPVVETRIEKAFKEVDQNLIKASYSMGISKVYTIMKIVIPLCRDKIISALVLAFGYAVGATAPIMFCMAVINSPISFNITKPSMSLSYHLYILLTQGISTEKAYGTAFVLMLVLLSVIILSQILLRKRK</sequence>
<dbReference type="EMBL" id="CP028103">
    <property type="protein sequence ID" value="AVQ30975.1"/>
    <property type="molecule type" value="Genomic_DNA"/>
</dbReference>
<dbReference type="Gene3D" id="1.10.3720.10">
    <property type="entry name" value="MetI-like"/>
    <property type="match status" value="1"/>
</dbReference>
<feature type="transmembrane region" description="Helical" evidence="5">
    <location>
        <begin position="102"/>
        <end position="123"/>
    </location>
</feature>
<dbReference type="RefSeq" id="WP_005949999.1">
    <property type="nucleotide sequence ID" value="NZ_CP028103.1"/>
</dbReference>
<keyword evidence="5" id="KW-0813">Transport</keyword>
<protein>
    <submittedName>
        <fullName evidence="7">Phosphate ABC transporter permease</fullName>
    </submittedName>
</protein>
<dbReference type="PROSITE" id="PS50928">
    <property type="entry name" value="ABC_TM1"/>
    <property type="match status" value="1"/>
</dbReference>
<evidence type="ECO:0000313" key="8">
    <source>
        <dbReference type="Proteomes" id="UP000241238"/>
    </source>
</evidence>
<accession>A0ABN5JG54</accession>
<comment type="subcellular location">
    <subcellularLocation>
        <location evidence="5">Cell membrane</location>
        <topology evidence="5">Multi-pass membrane protein</topology>
    </subcellularLocation>
    <subcellularLocation>
        <location evidence="1">Membrane</location>
        <topology evidence="1">Multi-pass membrane protein</topology>
    </subcellularLocation>
</comment>
<feature type="transmembrane region" description="Helical" evidence="5">
    <location>
        <begin position="129"/>
        <end position="148"/>
    </location>
</feature>
<dbReference type="PANTHER" id="PTHR43470">
    <property type="entry name" value="PHOSPHATE TRANSPORT SYSTEM PERMEASE PROTEIN PSTA-RELATED"/>
    <property type="match status" value="1"/>
</dbReference>
<evidence type="ECO:0000256" key="5">
    <source>
        <dbReference type="RuleBase" id="RU363032"/>
    </source>
</evidence>
<name>A0ABN5JG54_FUSVA</name>
<dbReference type="GeneID" id="77467742"/>
<evidence type="ECO:0000256" key="2">
    <source>
        <dbReference type="ARBA" id="ARBA00022692"/>
    </source>
</evidence>
<keyword evidence="4 5" id="KW-0472">Membrane</keyword>
<gene>
    <name evidence="7" type="ORF">C4N18_07020</name>
</gene>
<organism evidence="7 8">
    <name type="scientific">Fusobacterium varium ATCC 27725</name>
    <dbReference type="NCBI Taxonomy" id="469618"/>
    <lineage>
        <taxon>Bacteria</taxon>
        <taxon>Fusobacteriati</taxon>
        <taxon>Fusobacteriota</taxon>
        <taxon>Fusobacteriia</taxon>
        <taxon>Fusobacteriales</taxon>
        <taxon>Fusobacteriaceae</taxon>
        <taxon>Fusobacterium</taxon>
    </lineage>
</organism>
<dbReference type="PANTHER" id="PTHR43470:SF3">
    <property type="entry name" value="PHOSPHATE TRANSPORT SYSTEM PERMEASE PROTEIN PSTA-RELATED"/>
    <property type="match status" value="1"/>
</dbReference>
<comment type="similarity">
    <text evidence="5">Belongs to the binding-protein-dependent transport system permease family.</text>
</comment>
<feature type="transmembrane region" description="Helical" evidence="5">
    <location>
        <begin position="57"/>
        <end position="90"/>
    </location>
</feature>